<keyword evidence="1" id="KW-0472">Membrane</keyword>
<evidence type="ECO:0000313" key="2">
    <source>
        <dbReference type="EMBL" id="MBS2963539.1"/>
    </source>
</evidence>
<feature type="transmembrane region" description="Helical" evidence="1">
    <location>
        <begin position="170"/>
        <end position="189"/>
    </location>
</feature>
<dbReference type="InterPro" id="IPR049500">
    <property type="entry name" value="Peptidase_M50B-like"/>
</dbReference>
<keyword evidence="3" id="KW-1185">Reference proteome</keyword>
<organism evidence="2 3">
    <name type="scientific">Actinocrinis puniceicyclus</name>
    <dbReference type="NCBI Taxonomy" id="977794"/>
    <lineage>
        <taxon>Bacteria</taxon>
        <taxon>Bacillati</taxon>
        <taxon>Actinomycetota</taxon>
        <taxon>Actinomycetes</taxon>
        <taxon>Catenulisporales</taxon>
        <taxon>Actinospicaceae</taxon>
        <taxon>Actinocrinis</taxon>
    </lineage>
</organism>
<dbReference type="AlphaFoldDB" id="A0A8J7WPB9"/>
<feature type="transmembrane region" description="Helical" evidence="1">
    <location>
        <begin position="92"/>
        <end position="117"/>
    </location>
</feature>
<feature type="transmembrane region" description="Helical" evidence="1">
    <location>
        <begin position="123"/>
        <end position="141"/>
    </location>
</feature>
<dbReference type="EMBL" id="JAGSXH010000028">
    <property type="protein sequence ID" value="MBS2963539.1"/>
    <property type="molecule type" value="Genomic_DNA"/>
</dbReference>
<feature type="transmembrane region" description="Helical" evidence="1">
    <location>
        <begin position="218"/>
        <end position="239"/>
    </location>
</feature>
<evidence type="ECO:0000313" key="3">
    <source>
        <dbReference type="Proteomes" id="UP000677913"/>
    </source>
</evidence>
<keyword evidence="1" id="KW-0812">Transmembrane</keyword>
<feature type="transmembrane region" description="Helical" evidence="1">
    <location>
        <begin position="146"/>
        <end position="164"/>
    </location>
</feature>
<dbReference type="Pfam" id="PF13398">
    <property type="entry name" value="Peptidase_M50B"/>
    <property type="match status" value="1"/>
</dbReference>
<dbReference type="Proteomes" id="UP000677913">
    <property type="component" value="Unassembled WGS sequence"/>
</dbReference>
<protein>
    <submittedName>
        <fullName evidence="2">M50 family metallopeptidase</fullName>
    </submittedName>
</protein>
<proteinExistence type="predicted"/>
<gene>
    <name evidence="2" type="ORF">KGA66_10810</name>
</gene>
<sequence>MLADMAVSSLSELWREVTAAQPTTPRWLVLTAATVALATVAYRPAWRVARNAVTIAHEGGHALAALLTGRRLSGIRLHADTSGVTVSYGKPYGFGMVLTALAGYVAPSLFGLAGAALLGRGHVTALLWVCVGLLALMLLMLRNFYGLLAVLATGALAFVVSWFADAKVQAAFAYLAVWFLLLGGVRPVFELQWQRRGGRAPNSDADQLGKLTRLPAGLWVFVFVIVALGSMLLGGHWLVPSAFHGTTVAH</sequence>
<reference evidence="2" key="1">
    <citation type="submission" date="2021-04" db="EMBL/GenBank/DDBJ databases">
        <title>Genome based classification of Actinospica acidithermotolerans sp. nov., an actinobacterium isolated from an Indonesian hot spring.</title>
        <authorList>
            <person name="Kusuma A.B."/>
            <person name="Putra K.E."/>
            <person name="Nafisah S."/>
            <person name="Loh J."/>
            <person name="Nouioui I."/>
            <person name="Goodfellow M."/>
        </authorList>
    </citation>
    <scope>NUCLEOTIDE SEQUENCE</scope>
    <source>
        <strain evidence="2">DSM 45618</strain>
    </source>
</reference>
<accession>A0A8J7WPB9</accession>
<comment type="caution">
    <text evidence="2">The sequence shown here is derived from an EMBL/GenBank/DDBJ whole genome shotgun (WGS) entry which is preliminary data.</text>
</comment>
<feature type="transmembrane region" description="Helical" evidence="1">
    <location>
        <begin position="24"/>
        <end position="42"/>
    </location>
</feature>
<evidence type="ECO:0000256" key="1">
    <source>
        <dbReference type="SAM" id="Phobius"/>
    </source>
</evidence>
<keyword evidence="1" id="KW-1133">Transmembrane helix</keyword>
<name>A0A8J7WPB9_9ACTN</name>